<sequence>METMKAAHEQYGRDFPNRDFHHEQLFAWDDCFDVLQRVLSDFPYPDFYLVFEYILHAENACRPDVILVSSDQVFVLEFKHKEYAPEADIAQADMYGRFMSTCHVASRDKEVITCLVLTKLAAEEERMDGSLHFVSERALKKLLQERIKPPSRPLDIDAWQKSLYEPDKNSLRIMVEMFEQNELPHLKTARSPKIPVASTFLKNLTATAKAKKEHWLCVISGVPGAGKTLLGVQYIYEMRKLDSTYQEDNATYVSGNAPLLKVLKGQLKYPSFLMTAPSLINSHRQGQLKATKLLVFDEAQRMWSKERMKSRNRGDFSENQQIIDILSEPDWGVLIALIGEGQEIYEGEDGGIEAWVKAVPPNWNVACSPKYQEAFAACKAKTVTIEPSLHLDVSIRSQGAEQVSHFVNTLLDNDIEGAKALYQQIKEKHFRMYVSQNFQAIKNYCQKLYEGRDDKRYGCITSSKNPKNSQNYKNFKDKKEDNDVAKWFNDPPSSEKSCCKMKKARSEFDVEGLELDLPIIGWVDDLRWEDGAWVPYKKTYSGYKEEKYIPGTPDYRYRINTYRVFLTRGRDGVLIYVPPQANLMPVYEILKEVGIEELH</sequence>
<feature type="domain" description="Schlafen group 3-like DNA/RNA helicase" evidence="1">
    <location>
        <begin position="216"/>
        <end position="578"/>
    </location>
</feature>
<evidence type="ECO:0000259" key="1">
    <source>
        <dbReference type="Pfam" id="PF09848"/>
    </source>
</evidence>
<dbReference type="Proteomes" id="UP001206692">
    <property type="component" value="Unassembled WGS sequence"/>
</dbReference>
<keyword evidence="3" id="KW-1185">Reference proteome</keyword>
<proteinExistence type="predicted"/>
<dbReference type="RefSeq" id="WP_172980548.1">
    <property type="nucleotide sequence ID" value="NZ_JAJCIO010000006.1"/>
</dbReference>
<dbReference type="Pfam" id="PF09848">
    <property type="entry name" value="SLFN-g3_helicase"/>
    <property type="match status" value="1"/>
</dbReference>
<organism evidence="2 3">
    <name type="scientific">Megasphaera massiliensis</name>
    <dbReference type="NCBI Taxonomy" id="1232428"/>
    <lineage>
        <taxon>Bacteria</taxon>
        <taxon>Bacillati</taxon>
        <taxon>Bacillota</taxon>
        <taxon>Negativicutes</taxon>
        <taxon>Veillonellales</taxon>
        <taxon>Veillonellaceae</taxon>
        <taxon>Megasphaera</taxon>
    </lineage>
</organism>
<dbReference type="Gene3D" id="3.40.50.300">
    <property type="entry name" value="P-loop containing nucleotide triphosphate hydrolases"/>
    <property type="match status" value="1"/>
</dbReference>
<accession>A0ABT1SUE0</accession>
<evidence type="ECO:0000313" key="3">
    <source>
        <dbReference type="Proteomes" id="UP001206692"/>
    </source>
</evidence>
<comment type="caution">
    <text evidence="2">The sequence shown here is derived from an EMBL/GenBank/DDBJ whole genome shotgun (WGS) entry which is preliminary data.</text>
</comment>
<protein>
    <submittedName>
        <fullName evidence="2">DUF2075 domain-containing protein</fullName>
    </submittedName>
</protein>
<dbReference type="InterPro" id="IPR018647">
    <property type="entry name" value="SLFN_3-like_DNA/RNA_helicase"/>
</dbReference>
<dbReference type="EMBL" id="JANGEW010000026">
    <property type="protein sequence ID" value="MCQ5343500.1"/>
    <property type="molecule type" value="Genomic_DNA"/>
</dbReference>
<dbReference type="SUPFAM" id="SSF52540">
    <property type="entry name" value="P-loop containing nucleoside triphosphate hydrolases"/>
    <property type="match status" value="1"/>
</dbReference>
<evidence type="ECO:0000313" key="2">
    <source>
        <dbReference type="EMBL" id="MCQ5343500.1"/>
    </source>
</evidence>
<name>A0ABT1SUE0_9FIRM</name>
<dbReference type="InterPro" id="IPR027417">
    <property type="entry name" value="P-loop_NTPase"/>
</dbReference>
<reference evidence="2 3" key="1">
    <citation type="submission" date="2022-06" db="EMBL/GenBank/DDBJ databases">
        <title>Isolation of gut microbiota from human fecal samples.</title>
        <authorList>
            <person name="Pamer E.G."/>
            <person name="Barat B."/>
            <person name="Waligurski E."/>
            <person name="Medina S."/>
            <person name="Paddock L."/>
            <person name="Mostad J."/>
        </authorList>
    </citation>
    <scope>NUCLEOTIDE SEQUENCE [LARGE SCALE GENOMIC DNA]</scope>
    <source>
        <strain evidence="2 3">DFI.1.1</strain>
    </source>
</reference>
<gene>
    <name evidence="2" type="ORF">NE675_10775</name>
</gene>